<evidence type="ECO:0000256" key="1">
    <source>
        <dbReference type="SAM" id="MobiDB-lite"/>
    </source>
</evidence>
<dbReference type="EMBL" id="LWDG02000584">
    <property type="protein sequence ID" value="KAE8263991.1"/>
    <property type="molecule type" value="Genomic_DNA"/>
</dbReference>
<evidence type="ECO:0000313" key="2">
    <source>
        <dbReference type="EMBL" id="KAE8263991.1"/>
    </source>
</evidence>
<proteinExistence type="predicted"/>
<dbReference type="AlphaFoldDB" id="A0A8X7T2G6"/>
<reference evidence="2" key="1">
    <citation type="submission" date="2016-04" db="EMBL/GenBank/DDBJ databases">
        <authorList>
            <person name="Nguyen H.D."/>
            <person name="Samba Siva P."/>
            <person name="Cullis J."/>
            <person name="Levesque C.A."/>
            <person name="Hambleton S."/>
        </authorList>
    </citation>
    <scope>NUCLEOTIDE SEQUENCE</scope>
    <source>
        <strain evidence="2">DAOMC 236422</strain>
    </source>
</reference>
<name>A0A8X7T2G6_9BASI</name>
<accession>A0A8X7T2G6</accession>
<reference evidence="2" key="2">
    <citation type="journal article" date="2019" name="IMA Fungus">
        <title>Genome sequencing and comparison of five Tilletia species to identify candidate genes for the detection of regulated species infecting wheat.</title>
        <authorList>
            <person name="Nguyen H.D.T."/>
            <person name="Sultana T."/>
            <person name="Kesanakurti P."/>
            <person name="Hambleton S."/>
        </authorList>
    </citation>
    <scope>NUCLEOTIDE SEQUENCE</scope>
    <source>
        <strain evidence="2">DAOMC 236422</strain>
    </source>
</reference>
<comment type="caution">
    <text evidence="2">The sequence shown here is derived from an EMBL/GenBank/DDBJ whole genome shotgun (WGS) entry which is preliminary data.</text>
</comment>
<feature type="region of interest" description="Disordered" evidence="1">
    <location>
        <begin position="1"/>
        <end position="125"/>
    </location>
</feature>
<organism evidence="2 3">
    <name type="scientific">Tilletia walkeri</name>
    <dbReference type="NCBI Taxonomy" id="117179"/>
    <lineage>
        <taxon>Eukaryota</taxon>
        <taxon>Fungi</taxon>
        <taxon>Dikarya</taxon>
        <taxon>Basidiomycota</taxon>
        <taxon>Ustilaginomycotina</taxon>
        <taxon>Exobasidiomycetes</taxon>
        <taxon>Tilletiales</taxon>
        <taxon>Tilletiaceae</taxon>
        <taxon>Tilletia</taxon>
    </lineage>
</organism>
<gene>
    <name evidence="2" type="ORF">A4X09_0g7085</name>
</gene>
<keyword evidence="3" id="KW-1185">Reference proteome</keyword>
<sequence>MHYSFRDEPDSPSTSDGEDNFDNDSGLVSDPAAAELEPAGVEQNEPDMGPRDTPTEELDSGRREPDMGPHDAPTDLALTSSTPTSNPRKPSPFLTSPHGSEATTVDSGEQQPAPEDHDSDDEFWDDKWLTLDEQAVASSNPLDFAYEGELDR</sequence>
<feature type="compositionally biased region" description="Basic and acidic residues" evidence="1">
    <location>
        <begin position="48"/>
        <end position="73"/>
    </location>
</feature>
<feature type="compositionally biased region" description="Polar residues" evidence="1">
    <location>
        <begin position="77"/>
        <end position="110"/>
    </location>
</feature>
<protein>
    <submittedName>
        <fullName evidence="2">Uncharacterized protein</fullName>
    </submittedName>
</protein>
<evidence type="ECO:0000313" key="3">
    <source>
        <dbReference type="Proteomes" id="UP000078113"/>
    </source>
</evidence>
<dbReference type="Proteomes" id="UP000078113">
    <property type="component" value="Unassembled WGS sequence"/>
</dbReference>